<feature type="non-terminal residue" evidence="8">
    <location>
        <position position="290"/>
    </location>
</feature>
<comment type="similarity">
    <text evidence="1">Belongs to the class-I fumarase family.</text>
</comment>
<dbReference type="GO" id="GO:0046872">
    <property type="term" value="F:metal ion binding"/>
    <property type="evidence" value="ECO:0007669"/>
    <property type="project" value="UniProtKB-KW"/>
</dbReference>
<evidence type="ECO:0000256" key="2">
    <source>
        <dbReference type="ARBA" id="ARBA00022485"/>
    </source>
</evidence>
<organism evidence="8">
    <name type="scientific">marine sediment metagenome</name>
    <dbReference type="NCBI Taxonomy" id="412755"/>
    <lineage>
        <taxon>unclassified sequences</taxon>
        <taxon>metagenomes</taxon>
        <taxon>ecological metagenomes</taxon>
    </lineage>
</organism>
<evidence type="ECO:0000256" key="1">
    <source>
        <dbReference type="ARBA" id="ARBA00008876"/>
    </source>
</evidence>
<gene>
    <name evidence="8" type="ORF">S01H1_06400</name>
</gene>
<keyword evidence="2" id="KW-0004">4Fe-4S</keyword>
<dbReference type="Pfam" id="PF05681">
    <property type="entry name" value="Fumerase"/>
    <property type="match status" value="1"/>
</dbReference>
<dbReference type="GO" id="GO:0016829">
    <property type="term" value="F:lyase activity"/>
    <property type="evidence" value="ECO:0007669"/>
    <property type="project" value="UniProtKB-KW"/>
</dbReference>
<dbReference type="NCBIfam" id="NF004885">
    <property type="entry name" value="PRK06246.1"/>
    <property type="match status" value="1"/>
</dbReference>
<dbReference type="PANTHER" id="PTHR30389:SF17">
    <property type="entry name" value="L(+)-TARTRATE DEHYDRATASE SUBUNIT ALPHA-RELATED"/>
    <property type="match status" value="1"/>
</dbReference>
<keyword evidence="3" id="KW-0479">Metal-binding</keyword>
<evidence type="ECO:0000256" key="4">
    <source>
        <dbReference type="ARBA" id="ARBA00023004"/>
    </source>
</evidence>
<proteinExistence type="inferred from homology"/>
<name>X0SIF1_9ZZZZ</name>
<evidence type="ECO:0000256" key="6">
    <source>
        <dbReference type="ARBA" id="ARBA00023239"/>
    </source>
</evidence>
<protein>
    <recommendedName>
        <fullName evidence="7">Fe-S hydro-lyase tartrate dehydratase alpha-type catalytic domain-containing protein</fullName>
    </recommendedName>
</protein>
<evidence type="ECO:0000256" key="3">
    <source>
        <dbReference type="ARBA" id="ARBA00022723"/>
    </source>
</evidence>
<accession>X0SIF1</accession>
<dbReference type="NCBIfam" id="TIGR00722">
    <property type="entry name" value="ttdA_fumA_fumB"/>
    <property type="match status" value="1"/>
</dbReference>
<keyword evidence="4" id="KW-0408">Iron</keyword>
<dbReference type="InterPro" id="IPR051208">
    <property type="entry name" value="Class-I_Fumarase/Tartrate_DH"/>
</dbReference>
<dbReference type="GO" id="GO:0051539">
    <property type="term" value="F:4 iron, 4 sulfur cluster binding"/>
    <property type="evidence" value="ECO:0007669"/>
    <property type="project" value="UniProtKB-KW"/>
</dbReference>
<comment type="caution">
    <text evidence="8">The sequence shown here is derived from an EMBL/GenBank/DDBJ whole genome shotgun (WGS) entry which is preliminary data.</text>
</comment>
<dbReference type="PANTHER" id="PTHR30389">
    <property type="entry name" value="FUMARATE HYDRATASE-RELATED"/>
    <property type="match status" value="1"/>
</dbReference>
<keyword evidence="6" id="KW-0456">Lyase</keyword>
<feature type="domain" description="Fe-S hydro-lyase tartrate dehydratase alpha-type catalytic" evidence="7">
    <location>
        <begin position="11"/>
        <end position="279"/>
    </location>
</feature>
<evidence type="ECO:0000313" key="8">
    <source>
        <dbReference type="EMBL" id="GAF80833.1"/>
    </source>
</evidence>
<evidence type="ECO:0000256" key="5">
    <source>
        <dbReference type="ARBA" id="ARBA00023014"/>
    </source>
</evidence>
<dbReference type="EMBL" id="BARS01003307">
    <property type="protein sequence ID" value="GAF80833.1"/>
    <property type="molecule type" value="Genomic_DNA"/>
</dbReference>
<dbReference type="AlphaFoldDB" id="X0SIF1"/>
<sequence length="290" mass="31021">MADMEKIVEDTAVELLRISVTELPVEYVDAMEKGLEETEGSVGKAQLKNILENVGIARDGSRPMCQDTGIVAFRVKVGDGFPLRSKLKQVLVNATRRATSEVPLRPNAVDMFKGNTRDNVGLNGHVPIFYFDLVEGDDLELVAMPKGGGSTNVAAHRMLKPGLGWKGVKQFVVEALSNAGSLGCPPYFVGVGIGGGEDVCMTLAKEALLKPFLVRSEDPKVAAVEEELLEKINRLGIGTMGLGEGPTALDLHIEMAARHPASLPVGVVISCWALRYAKATVANDGKVEID</sequence>
<dbReference type="InterPro" id="IPR004646">
    <property type="entry name" value="Fe-S_hydro-lyase_TtdA-typ_cat"/>
</dbReference>
<evidence type="ECO:0000259" key="7">
    <source>
        <dbReference type="Pfam" id="PF05681"/>
    </source>
</evidence>
<reference evidence="8" key="1">
    <citation type="journal article" date="2014" name="Front. Microbiol.">
        <title>High frequency of phylogenetically diverse reductive dehalogenase-homologous genes in deep subseafloor sedimentary metagenomes.</title>
        <authorList>
            <person name="Kawai M."/>
            <person name="Futagami T."/>
            <person name="Toyoda A."/>
            <person name="Takaki Y."/>
            <person name="Nishi S."/>
            <person name="Hori S."/>
            <person name="Arai W."/>
            <person name="Tsubouchi T."/>
            <person name="Morono Y."/>
            <person name="Uchiyama I."/>
            <person name="Ito T."/>
            <person name="Fujiyama A."/>
            <person name="Inagaki F."/>
            <person name="Takami H."/>
        </authorList>
    </citation>
    <scope>NUCLEOTIDE SEQUENCE</scope>
    <source>
        <strain evidence="8">Expedition CK06-06</strain>
    </source>
</reference>
<keyword evidence="5" id="KW-0411">Iron-sulfur</keyword>